<feature type="compositionally biased region" description="Basic and acidic residues" evidence="1">
    <location>
        <begin position="286"/>
        <end position="296"/>
    </location>
</feature>
<feature type="region of interest" description="Disordered" evidence="1">
    <location>
        <begin position="271"/>
        <end position="323"/>
    </location>
</feature>
<dbReference type="EMBL" id="OIVN01000959">
    <property type="protein sequence ID" value="SPC87943.1"/>
    <property type="molecule type" value="Genomic_DNA"/>
</dbReference>
<accession>A0A2N9FL91</accession>
<gene>
    <name evidence="3" type="ORF">FSB_LOCUS15825</name>
</gene>
<protein>
    <recommendedName>
        <fullName evidence="2">Myb/SANT-like domain-containing protein</fullName>
    </recommendedName>
</protein>
<dbReference type="PANTHER" id="PTHR46929">
    <property type="entry name" value="EXPRESSED PROTEIN"/>
    <property type="match status" value="1"/>
</dbReference>
<dbReference type="AlphaFoldDB" id="A0A2N9FL91"/>
<dbReference type="Pfam" id="PF12776">
    <property type="entry name" value="Myb_DNA-bind_3"/>
    <property type="match status" value="1"/>
</dbReference>
<reference evidence="3" key="1">
    <citation type="submission" date="2018-02" db="EMBL/GenBank/DDBJ databases">
        <authorList>
            <person name="Cohen D.B."/>
            <person name="Kent A.D."/>
        </authorList>
    </citation>
    <scope>NUCLEOTIDE SEQUENCE</scope>
</reference>
<evidence type="ECO:0000313" key="3">
    <source>
        <dbReference type="EMBL" id="SPC87943.1"/>
    </source>
</evidence>
<proteinExistence type="predicted"/>
<name>A0A2N9FL91_FAGSY</name>
<sequence>MILAMADGDGGIDGESVVMSGIGIDVLVGALAIVIAETNVHEKKVCSACDIHITYSIVGDGGGSAGVSGCEEMDDDSSIIDDTLRANWTPSQDQYFIDLLLDHVRRGNKTGHVFSKQAWTEMIAQFNTKFGFKYDTDVLKNRFKRFRKQYNEIKMLVEQSGFKWDETRHMVTADDNVWAEFIKAHPDMVPYRTRVVLHYNELCIICGHAVADARYSLSCFDINFENEATMENSTPSCQSHLLEETPAKKNTNGKAVLIDNKDVADNAHKEALRSGGDKKKHHSFGKHKEAFDSGVDKKKHLSSRKKEAALHSGGAKNISEQKRLQPDMPQTFQLSRKARRLHGEDVIDVLQAIPDMDDDLLLDAYDLLEDEKSARMFLALDAPLRKKWLMRKLRP</sequence>
<evidence type="ECO:0000259" key="2">
    <source>
        <dbReference type="Pfam" id="PF12776"/>
    </source>
</evidence>
<evidence type="ECO:0000256" key="1">
    <source>
        <dbReference type="SAM" id="MobiDB-lite"/>
    </source>
</evidence>
<feature type="domain" description="Myb/SANT-like" evidence="2">
    <location>
        <begin position="87"/>
        <end position="180"/>
    </location>
</feature>
<dbReference type="InterPro" id="IPR024752">
    <property type="entry name" value="Myb/SANT-like_dom"/>
</dbReference>
<dbReference type="PANTHER" id="PTHR46929:SF33">
    <property type="entry name" value="L10-INTERACTING MYB DOMAIN-CONTAINING PROTEIN-LIKE ISOFORM X1"/>
    <property type="match status" value="1"/>
</dbReference>
<organism evidence="3">
    <name type="scientific">Fagus sylvatica</name>
    <name type="common">Beechnut</name>
    <dbReference type="NCBI Taxonomy" id="28930"/>
    <lineage>
        <taxon>Eukaryota</taxon>
        <taxon>Viridiplantae</taxon>
        <taxon>Streptophyta</taxon>
        <taxon>Embryophyta</taxon>
        <taxon>Tracheophyta</taxon>
        <taxon>Spermatophyta</taxon>
        <taxon>Magnoliopsida</taxon>
        <taxon>eudicotyledons</taxon>
        <taxon>Gunneridae</taxon>
        <taxon>Pentapetalae</taxon>
        <taxon>rosids</taxon>
        <taxon>fabids</taxon>
        <taxon>Fagales</taxon>
        <taxon>Fagaceae</taxon>
        <taxon>Fagus</taxon>
    </lineage>
</organism>